<dbReference type="Proteomes" id="UP000309544">
    <property type="component" value="Unassembled WGS sequence"/>
</dbReference>
<keyword evidence="2" id="KW-1185">Reference proteome</keyword>
<dbReference type="AlphaFoldDB" id="A0A5C4RSG6"/>
<dbReference type="Gene3D" id="1.20.1440.60">
    <property type="entry name" value="23S rRNA-intervening sequence"/>
    <property type="match status" value="1"/>
</dbReference>
<organism evidence="1 2">
    <name type="scientific">Prosthecochloris vibrioformis</name>
    <name type="common">Chlorobium vibrioforme</name>
    <dbReference type="NCBI Taxonomy" id="1098"/>
    <lineage>
        <taxon>Bacteria</taxon>
        <taxon>Pseudomonadati</taxon>
        <taxon>Chlorobiota</taxon>
        <taxon>Chlorobiia</taxon>
        <taxon>Chlorobiales</taxon>
        <taxon>Chlorobiaceae</taxon>
        <taxon>Prosthecochloris</taxon>
    </lineage>
</organism>
<dbReference type="EMBL" id="VDCI01000013">
    <property type="protein sequence ID" value="TNJ34100.1"/>
    <property type="molecule type" value="Genomic_DNA"/>
</dbReference>
<dbReference type="CDD" id="cd16377">
    <property type="entry name" value="23S_rRNA_IVP_like"/>
    <property type="match status" value="1"/>
</dbReference>
<reference evidence="1 2" key="1">
    <citation type="submission" date="2019-05" db="EMBL/GenBank/DDBJ databases">
        <title>Draft Whole-Genome sequence of the green sulfur bacterium Prosthecochloris vibrioformis DSM 260.</title>
        <authorList>
            <person name="Meyer T.E."/>
            <person name="Kyndt J.A."/>
        </authorList>
    </citation>
    <scope>NUCLEOTIDE SEQUENCE [LARGE SCALE GENOMIC DNA]</scope>
    <source>
        <strain evidence="1 2">DSM 260</strain>
    </source>
</reference>
<dbReference type="PANTHER" id="PTHR38471:SF2">
    <property type="entry name" value="FOUR HELIX BUNDLE PROTEIN"/>
    <property type="match status" value="1"/>
</dbReference>
<evidence type="ECO:0000313" key="2">
    <source>
        <dbReference type="Proteomes" id="UP000309544"/>
    </source>
</evidence>
<dbReference type="InterPro" id="IPR036583">
    <property type="entry name" value="23S_rRNA_IVS_sf"/>
</dbReference>
<accession>A0A5C4RSG6</accession>
<name>A0A5C4RSG6_PROVB</name>
<sequence length="131" mass="14601">MSAFQRFEDIEAWQKARELTKAIYALSNDGQFARDFGLRDQIRRASVSIMSNIAEGFGRGGNKEFMQFLSTAKGSASEVQAQLYVALDANHIDEEQFKSLYALAQSTGNMIGGLIRYLAKSESKGIKYDSK</sequence>
<dbReference type="InterPro" id="IPR012657">
    <property type="entry name" value="23S_rRNA-intervening_sequence"/>
</dbReference>
<dbReference type="Pfam" id="PF05635">
    <property type="entry name" value="23S_rRNA_IVP"/>
    <property type="match status" value="1"/>
</dbReference>
<gene>
    <name evidence="1" type="ORF">FGF68_10365</name>
</gene>
<dbReference type="SUPFAM" id="SSF158446">
    <property type="entry name" value="IVS-encoded protein-like"/>
    <property type="match status" value="1"/>
</dbReference>
<protein>
    <submittedName>
        <fullName evidence="1">Four helix bundle protein</fullName>
    </submittedName>
</protein>
<evidence type="ECO:0000313" key="1">
    <source>
        <dbReference type="EMBL" id="TNJ34100.1"/>
    </source>
</evidence>
<comment type="caution">
    <text evidence="1">The sequence shown here is derived from an EMBL/GenBank/DDBJ whole genome shotgun (WGS) entry which is preliminary data.</text>
</comment>
<dbReference type="NCBIfam" id="TIGR02436">
    <property type="entry name" value="four helix bundle protein"/>
    <property type="match status" value="1"/>
</dbReference>
<proteinExistence type="predicted"/>
<dbReference type="PANTHER" id="PTHR38471">
    <property type="entry name" value="FOUR HELIX BUNDLE PROTEIN"/>
    <property type="match status" value="1"/>
</dbReference>